<evidence type="ECO:0000259" key="7">
    <source>
        <dbReference type="Pfam" id="PF09335"/>
    </source>
</evidence>
<evidence type="ECO:0000313" key="9">
    <source>
        <dbReference type="Proteomes" id="UP000252884"/>
    </source>
</evidence>
<dbReference type="InterPro" id="IPR032816">
    <property type="entry name" value="VTT_dom"/>
</dbReference>
<dbReference type="Proteomes" id="UP000252884">
    <property type="component" value="Unassembled WGS sequence"/>
</dbReference>
<proteinExistence type="inferred from homology"/>
<evidence type="ECO:0000256" key="2">
    <source>
        <dbReference type="ARBA" id="ARBA00022475"/>
    </source>
</evidence>
<evidence type="ECO:0000256" key="5">
    <source>
        <dbReference type="ARBA" id="ARBA00023136"/>
    </source>
</evidence>
<dbReference type="EMBL" id="QPJK01000001">
    <property type="protein sequence ID" value="RCW75982.1"/>
    <property type="molecule type" value="Genomic_DNA"/>
</dbReference>
<sequence>MSAPRGLRGRLWGLVLALAVLIGLAVAWTWSPMREWLDVDRIVDGLQELGASFGPVAAVAGLSLALVLAVPLTFLTLVTLVAFGPWTGFVTCMAGALVAAAASHGLGALLGREVVQRLGGPRVNAVSQRLADHGLLAVVAIRMVPVAPFAIINMVAGASHISLRHMLLGTFIGMAPGTLVMAFFVDQIVAALRDPGPLTYALIAGTLLLIVGAGFGARRWVQRVEAQRSLRGPG</sequence>
<evidence type="ECO:0000256" key="3">
    <source>
        <dbReference type="ARBA" id="ARBA00022692"/>
    </source>
</evidence>
<dbReference type="InterPro" id="IPR015414">
    <property type="entry name" value="TMEM64"/>
</dbReference>
<dbReference type="PANTHER" id="PTHR12677">
    <property type="entry name" value="GOLGI APPARATUS MEMBRANE PROTEIN TVP38-RELATED"/>
    <property type="match status" value="1"/>
</dbReference>
<feature type="transmembrane region" description="Helical" evidence="6">
    <location>
        <begin position="51"/>
        <end position="82"/>
    </location>
</feature>
<reference evidence="8 9" key="1">
    <citation type="submission" date="2018-07" db="EMBL/GenBank/DDBJ databases">
        <title>Genomic Encyclopedia of Type Strains, Phase IV (KMG-IV): sequencing the most valuable type-strain genomes for metagenomic binning, comparative biology and taxonomic classification.</title>
        <authorList>
            <person name="Goeker M."/>
        </authorList>
    </citation>
    <scope>NUCLEOTIDE SEQUENCE [LARGE SCALE GENOMIC DNA]</scope>
    <source>
        <strain evidence="8 9">DSM 21634</strain>
    </source>
</reference>
<dbReference type="AlphaFoldDB" id="A0A368Y6Y8"/>
<comment type="caution">
    <text evidence="8">The sequence shown here is derived from an EMBL/GenBank/DDBJ whole genome shotgun (WGS) entry which is preliminary data.</text>
</comment>
<gene>
    <name evidence="8" type="ORF">DES41_101586</name>
</gene>
<keyword evidence="4 6" id="KW-1133">Transmembrane helix</keyword>
<keyword evidence="3 6" id="KW-0812">Transmembrane</keyword>
<evidence type="ECO:0000256" key="4">
    <source>
        <dbReference type="ARBA" id="ARBA00022989"/>
    </source>
</evidence>
<keyword evidence="2 6" id="KW-1003">Cell membrane</keyword>
<evidence type="ECO:0000313" key="8">
    <source>
        <dbReference type="EMBL" id="RCW75982.1"/>
    </source>
</evidence>
<feature type="transmembrane region" description="Helical" evidence="6">
    <location>
        <begin position="89"/>
        <end position="110"/>
    </location>
</feature>
<comment type="similarity">
    <text evidence="6">Belongs to the TVP38/TMEM64 family.</text>
</comment>
<dbReference type="Pfam" id="PF09335">
    <property type="entry name" value="VTT_dom"/>
    <property type="match status" value="1"/>
</dbReference>
<comment type="subcellular location">
    <subcellularLocation>
        <location evidence="1 6">Cell membrane</location>
        <topology evidence="1 6">Multi-pass membrane protein</topology>
    </subcellularLocation>
</comment>
<dbReference type="GO" id="GO:0005886">
    <property type="term" value="C:plasma membrane"/>
    <property type="evidence" value="ECO:0007669"/>
    <property type="project" value="UniProtKB-SubCell"/>
</dbReference>
<feature type="transmembrane region" description="Helical" evidence="6">
    <location>
        <begin position="130"/>
        <end position="155"/>
    </location>
</feature>
<keyword evidence="5 6" id="KW-0472">Membrane</keyword>
<keyword evidence="9" id="KW-1185">Reference proteome</keyword>
<name>A0A368Y6Y8_9BURK</name>
<protein>
    <recommendedName>
        <fullName evidence="6">TVP38/TMEM64 family membrane protein</fullName>
    </recommendedName>
</protein>
<dbReference type="PANTHER" id="PTHR12677:SF59">
    <property type="entry name" value="GOLGI APPARATUS MEMBRANE PROTEIN TVP38-RELATED"/>
    <property type="match status" value="1"/>
</dbReference>
<organism evidence="8 9">
    <name type="scientific">Pseudorhodoferax soli</name>
    <dbReference type="NCBI Taxonomy" id="545864"/>
    <lineage>
        <taxon>Bacteria</taxon>
        <taxon>Pseudomonadati</taxon>
        <taxon>Pseudomonadota</taxon>
        <taxon>Betaproteobacteria</taxon>
        <taxon>Burkholderiales</taxon>
        <taxon>Comamonadaceae</taxon>
    </lineage>
</organism>
<evidence type="ECO:0000256" key="6">
    <source>
        <dbReference type="RuleBase" id="RU366058"/>
    </source>
</evidence>
<feature type="transmembrane region" description="Helical" evidence="6">
    <location>
        <begin position="198"/>
        <end position="221"/>
    </location>
</feature>
<accession>A0A368Y6Y8</accession>
<evidence type="ECO:0000256" key="1">
    <source>
        <dbReference type="ARBA" id="ARBA00004651"/>
    </source>
</evidence>
<dbReference type="RefSeq" id="WP_170168081.1">
    <property type="nucleotide sequence ID" value="NZ_QPJK01000001.1"/>
</dbReference>
<feature type="domain" description="VTT" evidence="7">
    <location>
        <begin position="70"/>
        <end position="186"/>
    </location>
</feature>
<feature type="transmembrane region" description="Helical" evidence="6">
    <location>
        <begin position="167"/>
        <end position="192"/>
    </location>
</feature>